<proteinExistence type="predicted"/>
<organism evidence="2 3">
    <name type="scientific">Vigna mungo</name>
    <name type="common">Black gram</name>
    <name type="synonym">Phaseolus mungo</name>
    <dbReference type="NCBI Taxonomy" id="3915"/>
    <lineage>
        <taxon>Eukaryota</taxon>
        <taxon>Viridiplantae</taxon>
        <taxon>Streptophyta</taxon>
        <taxon>Embryophyta</taxon>
        <taxon>Tracheophyta</taxon>
        <taxon>Spermatophyta</taxon>
        <taxon>Magnoliopsida</taxon>
        <taxon>eudicotyledons</taxon>
        <taxon>Gunneridae</taxon>
        <taxon>Pentapetalae</taxon>
        <taxon>rosids</taxon>
        <taxon>fabids</taxon>
        <taxon>Fabales</taxon>
        <taxon>Fabaceae</taxon>
        <taxon>Papilionoideae</taxon>
        <taxon>50 kb inversion clade</taxon>
        <taxon>NPAAA clade</taxon>
        <taxon>indigoferoid/millettioid clade</taxon>
        <taxon>Phaseoleae</taxon>
        <taxon>Vigna</taxon>
    </lineage>
</organism>
<dbReference type="Proteomes" id="UP001374535">
    <property type="component" value="Chromosome 5"/>
</dbReference>
<feature type="region of interest" description="Disordered" evidence="1">
    <location>
        <begin position="257"/>
        <end position="294"/>
    </location>
</feature>
<name>A0AAQ3RYQ4_VIGMU</name>
<gene>
    <name evidence="2" type="ORF">V8G54_017424</name>
</gene>
<dbReference type="AlphaFoldDB" id="A0AAQ3RYQ4"/>
<accession>A0AAQ3RYQ4</accession>
<keyword evidence="3" id="KW-1185">Reference proteome</keyword>
<sequence length="328" mass="38551">MEWAKWIWARVRGGRNWLRPSPPRSTMWRLRSPRISHLVDRLSQINVVSDVKVQHYRCCQTLVSPPPSSLQQTKYDPPDTVVPRSYIGENVSRKDKTKYLYSTLLELNDSKEAVYGALDAWVAWEQNFPIASLKRILNSLEKEQQWHRVVQGMTMGTYGQLIRALDMDHRVEEAHKFWEMKIGSDLHSVPWQVCHVMISVYYRNNMLEDLVKGLEAFDRKPRDKSIIQKVANAYEMLGLVKEKEKILAKYSHLFTEEGPTKPHRRNSFESKKDMHLTSEKPRQRQSRNTSSEEKAQLHYYVKTRFRRNALSYSCPSVGYSEEAVLFFD</sequence>
<protein>
    <recommendedName>
        <fullName evidence="4">Pentatricopeptide repeat-containing protein</fullName>
    </recommendedName>
</protein>
<evidence type="ECO:0000313" key="3">
    <source>
        <dbReference type="Proteomes" id="UP001374535"/>
    </source>
</evidence>
<evidence type="ECO:0000256" key="1">
    <source>
        <dbReference type="SAM" id="MobiDB-lite"/>
    </source>
</evidence>
<reference evidence="2 3" key="1">
    <citation type="journal article" date="2023" name="Life. Sci Alliance">
        <title>Evolutionary insights into 3D genome organization and epigenetic landscape of Vigna mungo.</title>
        <authorList>
            <person name="Junaid A."/>
            <person name="Singh B."/>
            <person name="Bhatia S."/>
        </authorList>
    </citation>
    <scope>NUCLEOTIDE SEQUENCE [LARGE SCALE GENOMIC DNA]</scope>
    <source>
        <strain evidence="2">Urdbean</strain>
    </source>
</reference>
<evidence type="ECO:0008006" key="4">
    <source>
        <dbReference type="Google" id="ProtNLM"/>
    </source>
</evidence>
<evidence type="ECO:0000313" key="2">
    <source>
        <dbReference type="EMBL" id="WVZ12894.1"/>
    </source>
</evidence>
<dbReference type="EMBL" id="CP144696">
    <property type="protein sequence ID" value="WVZ12894.1"/>
    <property type="molecule type" value="Genomic_DNA"/>
</dbReference>
<dbReference type="PANTHER" id="PTHR47603">
    <property type="entry name" value="PPR CONTAINING-LIKE PROTEIN"/>
    <property type="match status" value="1"/>
</dbReference>
<feature type="compositionally biased region" description="Basic and acidic residues" evidence="1">
    <location>
        <begin position="257"/>
        <end position="282"/>
    </location>
</feature>
<dbReference type="PANTHER" id="PTHR47603:SF1">
    <property type="entry name" value="PPR CONTAINING-LIKE PROTEIN"/>
    <property type="match status" value="1"/>
</dbReference>